<dbReference type="EMBL" id="DAAYKR010000016">
    <property type="protein sequence ID" value="HAG4612933.1"/>
    <property type="molecule type" value="Genomic_DNA"/>
</dbReference>
<feature type="domain" description="Transglycosylase SLT" evidence="1">
    <location>
        <begin position="14"/>
        <end position="133"/>
    </location>
</feature>
<organism evidence="2">
    <name type="scientific">Salmonella enterica</name>
    <name type="common">Salmonella choleraesuis</name>
    <dbReference type="NCBI Taxonomy" id="28901"/>
    <lineage>
        <taxon>Bacteria</taxon>
        <taxon>Pseudomonadati</taxon>
        <taxon>Pseudomonadota</taxon>
        <taxon>Gammaproteobacteria</taxon>
        <taxon>Enterobacterales</taxon>
        <taxon>Enterobacteriaceae</taxon>
        <taxon>Salmonella</taxon>
    </lineage>
</organism>
<dbReference type="AlphaFoldDB" id="A0A763UVE3"/>
<name>A0A763UVE3_SALER</name>
<dbReference type="InterPro" id="IPR008258">
    <property type="entry name" value="Transglycosylase_SLT_dom_1"/>
</dbReference>
<proteinExistence type="predicted"/>
<feature type="non-terminal residue" evidence="2">
    <location>
        <position position="140"/>
    </location>
</feature>
<sequence>MVISAAVLATLLSQCAPEVSPVTAIALIQTESGGNPYVVANVSDGVSKYFEDKDKAVSYVNMLHRQGKTYSAGLMQIYSKNFPAYGVDNGSVFDPCTNIKVGAKILTENYVSQKEGDVQTNLRKSLSLYYSGNETTGFKK</sequence>
<protein>
    <submittedName>
        <fullName evidence="2">Lytic transglycosylase domain-containing protein</fullName>
    </submittedName>
</protein>
<evidence type="ECO:0000313" key="2">
    <source>
        <dbReference type="EMBL" id="HAG4612933.1"/>
    </source>
</evidence>
<reference evidence="2" key="1">
    <citation type="journal article" date="2018" name="Genome Biol.">
        <title>SKESA: strategic k-mer extension for scrupulous assemblies.</title>
        <authorList>
            <person name="Souvorov A."/>
            <person name="Agarwala R."/>
            <person name="Lipman D.J."/>
        </authorList>
    </citation>
    <scope>NUCLEOTIDE SEQUENCE</scope>
    <source>
        <strain evidence="2">MA.CCC_P6</strain>
    </source>
</reference>
<dbReference type="Pfam" id="PF01464">
    <property type="entry name" value="SLT"/>
    <property type="match status" value="1"/>
</dbReference>
<evidence type="ECO:0000259" key="1">
    <source>
        <dbReference type="Pfam" id="PF01464"/>
    </source>
</evidence>
<dbReference type="CDD" id="cd16892">
    <property type="entry name" value="LT_VirB1-like"/>
    <property type="match status" value="1"/>
</dbReference>
<dbReference type="SUPFAM" id="SSF53955">
    <property type="entry name" value="Lysozyme-like"/>
    <property type="match status" value="1"/>
</dbReference>
<accession>A0A763UVE3</accession>
<reference evidence="2" key="2">
    <citation type="submission" date="2020-02" db="EMBL/GenBank/DDBJ databases">
        <authorList>
            <consortium name="NCBI Pathogen Detection Project"/>
        </authorList>
    </citation>
    <scope>NUCLEOTIDE SEQUENCE</scope>
    <source>
        <strain evidence="2">MA.CCC_P6</strain>
    </source>
</reference>
<gene>
    <name evidence="2" type="ORF">G8549_004546</name>
</gene>
<dbReference type="Gene3D" id="1.10.530.10">
    <property type="match status" value="1"/>
</dbReference>
<comment type="caution">
    <text evidence="2">The sequence shown here is derived from an EMBL/GenBank/DDBJ whole genome shotgun (WGS) entry which is preliminary data.</text>
</comment>
<dbReference type="InterPro" id="IPR023346">
    <property type="entry name" value="Lysozyme-like_dom_sf"/>
</dbReference>